<dbReference type="EMBL" id="ASQA01000008">
    <property type="protein sequence ID" value="ETT87784.1"/>
    <property type="molecule type" value="Genomic_DNA"/>
</dbReference>
<keyword evidence="1" id="KW-0808">Transferase</keyword>
<evidence type="ECO:0000313" key="1">
    <source>
        <dbReference type="EMBL" id="ETT87784.1"/>
    </source>
</evidence>
<dbReference type="SUPFAM" id="SSF55729">
    <property type="entry name" value="Acyl-CoA N-acyltransferases (Nat)"/>
    <property type="match status" value="1"/>
</dbReference>
<protein>
    <submittedName>
        <fullName evidence="1">Acetyltransferase (GNAT) family protein</fullName>
    </submittedName>
</protein>
<keyword evidence="2" id="KW-1185">Reference proteome</keyword>
<reference evidence="1 2" key="1">
    <citation type="journal article" date="2014" name="BMC Genomics">
        <title>Genomic comparison of sporeforming bacilli isolated from milk.</title>
        <authorList>
            <person name="Moreno Switt A.I."/>
            <person name="Andrus A.D."/>
            <person name="Ranieri M.L."/>
            <person name="Orsi R.H."/>
            <person name="Ivy R."/>
            <person name="den Bakker H.C."/>
            <person name="Martin N.H."/>
            <person name="Wiedmann M."/>
            <person name="Boor K.J."/>
        </authorList>
    </citation>
    <scope>NUCLEOTIDE SEQUENCE [LARGE SCALE GENOMIC DNA]</scope>
    <source>
        <strain evidence="1 2">FSL R5-213</strain>
    </source>
</reference>
<proteinExistence type="predicted"/>
<dbReference type="RefSeq" id="WP_038179577.1">
    <property type="nucleotide sequence ID" value="NZ_ASQA01000008.1"/>
</dbReference>
<dbReference type="PATRIC" id="fig|1227360.4.peg.507"/>
<dbReference type="eggNOG" id="COG0456">
    <property type="taxonomic scope" value="Bacteria"/>
</dbReference>
<name>W4F664_9BACL</name>
<sequence length="181" mass="21498">MNWFGKLNEYFPVEEMKSRQHIELLLKDKIDIYKKVEDEKYVLIYVDHTDFIFVDYLYVSLTARGEGLGGKILEHLKGNGKPILLEVESLAQAEDDTEKRLRFYKRHHFNLATQICYCRHHVKTGEPLKMDIHYWAPTGVAEEEILGQMKWVYENIHAYKDEFLYGAKYEPTDNVLFMTKK</sequence>
<dbReference type="GO" id="GO:0016740">
    <property type="term" value="F:transferase activity"/>
    <property type="evidence" value="ECO:0007669"/>
    <property type="project" value="UniProtKB-KW"/>
</dbReference>
<organism evidence="1 2">
    <name type="scientific">Viridibacillus arenosi FSL R5-213</name>
    <dbReference type="NCBI Taxonomy" id="1227360"/>
    <lineage>
        <taxon>Bacteria</taxon>
        <taxon>Bacillati</taxon>
        <taxon>Bacillota</taxon>
        <taxon>Bacilli</taxon>
        <taxon>Bacillales</taxon>
        <taxon>Caryophanaceae</taxon>
        <taxon>Viridibacillus</taxon>
    </lineage>
</organism>
<accession>W4F664</accession>
<gene>
    <name evidence="1" type="ORF">C176_02538</name>
</gene>
<evidence type="ECO:0000313" key="2">
    <source>
        <dbReference type="Proteomes" id="UP000019062"/>
    </source>
</evidence>
<dbReference type="Proteomes" id="UP000019062">
    <property type="component" value="Unassembled WGS sequence"/>
</dbReference>
<comment type="caution">
    <text evidence="1">The sequence shown here is derived from an EMBL/GenBank/DDBJ whole genome shotgun (WGS) entry which is preliminary data.</text>
</comment>
<dbReference type="Gene3D" id="3.40.630.30">
    <property type="match status" value="1"/>
</dbReference>
<dbReference type="InterPro" id="IPR016181">
    <property type="entry name" value="Acyl_CoA_acyltransferase"/>
</dbReference>
<dbReference type="AlphaFoldDB" id="W4F664"/>